<accession>A0A1Q9BW54</accession>
<proteinExistence type="predicted"/>
<gene>
    <name evidence="2" type="ORF">AK812_SmicGene45405</name>
</gene>
<sequence length="37" mass="3466">MRPLSVSGVSTTSGSASLSGAAASGGGMTLNILLQGE</sequence>
<protein>
    <submittedName>
        <fullName evidence="2">Uncharacterized protein</fullName>
    </submittedName>
</protein>
<feature type="region of interest" description="Disordered" evidence="1">
    <location>
        <begin position="1"/>
        <end position="28"/>
    </location>
</feature>
<evidence type="ECO:0000256" key="1">
    <source>
        <dbReference type="SAM" id="MobiDB-lite"/>
    </source>
</evidence>
<dbReference type="EMBL" id="LSRX01003047">
    <property type="protein sequence ID" value="OLP74911.1"/>
    <property type="molecule type" value="Genomic_DNA"/>
</dbReference>
<comment type="caution">
    <text evidence="2">The sequence shown here is derived from an EMBL/GenBank/DDBJ whole genome shotgun (WGS) entry which is preliminary data.</text>
</comment>
<feature type="compositionally biased region" description="Low complexity" evidence="1">
    <location>
        <begin position="1"/>
        <end position="22"/>
    </location>
</feature>
<dbReference type="Proteomes" id="UP000186817">
    <property type="component" value="Unassembled WGS sequence"/>
</dbReference>
<feature type="non-terminal residue" evidence="2">
    <location>
        <position position="37"/>
    </location>
</feature>
<organism evidence="2 3">
    <name type="scientific">Symbiodinium microadriaticum</name>
    <name type="common">Dinoflagellate</name>
    <name type="synonym">Zooxanthella microadriatica</name>
    <dbReference type="NCBI Taxonomy" id="2951"/>
    <lineage>
        <taxon>Eukaryota</taxon>
        <taxon>Sar</taxon>
        <taxon>Alveolata</taxon>
        <taxon>Dinophyceae</taxon>
        <taxon>Suessiales</taxon>
        <taxon>Symbiodiniaceae</taxon>
        <taxon>Symbiodinium</taxon>
    </lineage>
</organism>
<evidence type="ECO:0000313" key="3">
    <source>
        <dbReference type="Proteomes" id="UP000186817"/>
    </source>
</evidence>
<keyword evidence="3" id="KW-1185">Reference proteome</keyword>
<evidence type="ECO:0000313" key="2">
    <source>
        <dbReference type="EMBL" id="OLP74911.1"/>
    </source>
</evidence>
<dbReference type="AlphaFoldDB" id="A0A1Q9BW54"/>
<name>A0A1Q9BW54_SYMMI</name>
<reference evidence="2 3" key="1">
    <citation type="submission" date="2016-02" db="EMBL/GenBank/DDBJ databases">
        <title>Genome analysis of coral dinoflagellate symbionts highlights evolutionary adaptations to a symbiotic lifestyle.</title>
        <authorList>
            <person name="Aranda M."/>
            <person name="Li Y."/>
            <person name="Liew Y.J."/>
            <person name="Baumgarten S."/>
            <person name="Simakov O."/>
            <person name="Wilson M."/>
            <person name="Piel J."/>
            <person name="Ashoor H."/>
            <person name="Bougouffa S."/>
            <person name="Bajic V.B."/>
            <person name="Ryu T."/>
            <person name="Ravasi T."/>
            <person name="Bayer T."/>
            <person name="Micklem G."/>
            <person name="Kim H."/>
            <person name="Bhak J."/>
            <person name="Lajeunesse T.C."/>
            <person name="Voolstra C.R."/>
        </authorList>
    </citation>
    <scope>NUCLEOTIDE SEQUENCE [LARGE SCALE GENOMIC DNA]</scope>
    <source>
        <strain evidence="2 3">CCMP2467</strain>
    </source>
</reference>